<dbReference type="EMBL" id="JAIWYP010000014">
    <property type="protein sequence ID" value="KAH3709102.1"/>
    <property type="molecule type" value="Genomic_DNA"/>
</dbReference>
<dbReference type="Proteomes" id="UP000828390">
    <property type="component" value="Unassembled WGS sequence"/>
</dbReference>
<name>A0A9D3YZE7_DREPO</name>
<comment type="caution">
    <text evidence="1">The sequence shown here is derived from an EMBL/GenBank/DDBJ whole genome shotgun (WGS) entry which is preliminary data.</text>
</comment>
<organism evidence="1 2">
    <name type="scientific">Dreissena polymorpha</name>
    <name type="common">Zebra mussel</name>
    <name type="synonym">Mytilus polymorpha</name>
    <dbReference type="NCBI Taxonomy" id="45954"/>
    <lineage>
        <taxon>Eukaryota</taxon>
        <taxon>Metazoa</taxon>
        <taxon>Spiralia</taxon>
        <taxon>Lophotrochozoa</taxon>
        <taxon>Mollusca</taxon>
        <taxon>Bivalvia</taxon>
        <taxon>Autobranchia</taxon>
        <taxon>Heteroconchia</taxon>
        <taxon>Euheterodonta</taxon>
        <taxon>Imparidentia</taxon>
        <taxon>Neoheterodontei</taxon>
        <taxon>Myida</taxon>
        <taxon>Dreissenoidea</taxon>
        <taxon>Dreissenidae</taxon>
        <taxon>Dreissena</taxon>
    </lineage>
</organism>
<evidence type="ECO:0000313" key="2">
    <source>
        <dbReference type="Proteomes" id="UP000828390"/>
    </source>
</evidence>
<reference evidence="1" key="2">
    <citation type="submission" date="2020-11" db="EMBL/GenBank/DDBJ databases">
        <authorList>
            <person name="McCartney M.A."/>
            <person name="Auch B."/>
            <person name="Kono T."/>
            <person name="Mallez S."/>
            <person name="Becker A."/>
            <person name="Gohl D.M."/>
            <person name="Silverstein K.A.T."/>
            <person name="Koren S."/>
            <person name="Bechman K.B."/>
            <person name="Herman A."/>
            <person name="Abrahante J.E."/>
            <person name="Garbe J."/>
        </authorList>
    </citation>
    <scope>NUCLEOTIDE SEQUENCE</scope>
    <source>
        <strain evidence="1">Duluth1</strain>
        <tissue evidence="1">Whole animal</tissue>
    </source>
</reference>
<proteinExistence type="predicted"/>
<accession>A0A9D3YZE7</accession>
<gene>
    <name evidence="1" type="ORF">DPMN_068562</name>
</gene>
<sequence>MVLADMGNKHNTPIYMSTHGRWFLQVLVCHNHGIDFVKNATCGRLDEKRFLLNMTAVNQYSWDQMNPGYGWIYTLRYMAVK</sequence>
<dbReference type="AlphaFoldDB" id="A0A9D3YZE7"/>
<reference evidence="1" key="1">
    <citation type="journal article" date="2019" name="bioRxiv">
        <title>The Genome of the Zebra Mussel, Dreissena polymorpha: A Resource for Invasive Species Research.</title>
        <authorList>
            <person name="McCartney M.A."/>
            <person name="Auch B."/>
            <person name="Kono T."/>
            <person name="Mallez S."/>
            <person name="Zhang Y."/>
            <person name="Obille A."/>
            <person name="Becker A."/>
            <person name="Abrahante J.E."/>
            <person name="Garbe J."/>
            <person name="Badalamenti J.P."/>
            <person name="Herman A."/>
            <person name="Mangelson H."/>
            <person name="Liachko I."/>
            <person name="Sullivan S."/>
            <person name="Sone E.D."/>
            <person name="Koren S."/>
            <person name="Silverstein K.A.T."/>
            <person name="Beckman K.B."/>
            <person name="Gohl D.M."/>
        </authorList>
    </citation>
    <scope>NUCLEOTIDE SEQUENCE</scope>
    <source>
        <strain evidence="1">Duluth1</strain>
        <tissue evidence="1">Whole animal</tissue>
    </source>
</reference>
<protein>
    <submittedName>
        <fullName evidence="1">Uncharacterized protein</fullName>
    </submittedName>
</protein>
<keyword evidence="2" id="KW-1185">Reference proteome</keyword>
<evidence type="ECO:0000313" key="1">
    <source>
        <dbReference type="EMBL" id="KAH3709102.1"/>
    </source>
</evidence>